<dbReference type="Proteomes" id="UP000659654">
    <property type="component" value="Unassembled WGS sequence"/>
</dbReference>
<evidence type="ECO:0000256" key="2">
    <source>
        <dbReference type="ARBA" id="ARBA00004604"/>
    </source>
</evidence>
<dbReference type="GO" id="GO:0034399">
    <property type="term" value="C:nuclear periphery"/>
    <property type="evidence" value="ECO:0007669"/>
    <property type="project" value="TreeGrafter"/>
</dbReference>
<comment type="caution">
    <text evidence="8">The sequence shown here is derived from an EMBL/GenBank/DDBJ whole genome shotgun (WGS) entry which is preliminary data.</text>
</comment>
<name>A0A7I8WW84_BURXY</name>
<gene>
    <name evidence="8" type="ORF">BXYJ_LOCUS4229</name>
</gene>
<dbReference type="EMBL" id="CAJFDI010000002">
    <property type="protein sequence ID" value="CAD5215837.1"/>
    <property type="molecule type" value="Genomic_DNA"/>
</dbReference>
<evidence type="ECO:0000313" key="9">
    <source>
        <dbReference type="Proteomes" id="UP000659654"/>
    </source>
</evidence>
<keyword evidence="5" id="KW-0175">Coiled coil</keyword>
<accession>A0A7I8WW84</accession>
<feature type="compositionally biased region" description="Basic residues" evidence="7">
    <location>
        <begin position="243"/>
        <end position="267"/>
    </location>
</feature>
<dbReference type="OrthoDB" id="443772at2759"/>
<feature type="compositionally biased region" description="Basic residues" evidence="7">
    <location>
        <begin position="1"/>
        <end position="11"/>
    </location>
</feature>
<proteinExistence type="inferred from homology"/>
<feature type="compositionally biased region" description="Basic and acidic residues" evidence="7">
    <location>
        <begin position="170"/>
        <end position="190"/>
    </location>
</feature>
<dbReference type="GO" id="GO:0005730">
    <property type="term" value="C:nucleolus"/>
    <property type="evidence" value="ECO:0007669"/>
    <property type="project" value="UniProtKB-SubCell"/>
</dbReference>
<feature type="compositionally biased region" description="Basic residues" evidence="7">
    <location>
        <begin position="278"/>
        <end position="288"/>
    </location>
</feature>
<evidence type="ECO:0000256" key="4">
    <source>
        <dbReference type="ARBA" id="ARBA00022517"/>
    </source>
</evidence>
<dbReference type="Proteomes" id="UP000582659">
    <property type="component" value="Unassembled WGS sequence"/>
</dbReference>
<dbReference type="EMBL" id="CAJFCV020000002">
    <property type="protein sequence ID" value="CAG9098067.1"/>
    <property type="molecule type" value="Genomic_DNA"/>
</dbReference>
<protein>
    <submittedName>
        <fullName evidence="8">(pine wood nematode) hypothetical protein</fullName>
    </submittedName>
</protein>
<feature type="compositionally biased region" description="Low complexity" evidence="7">
    <location>
        <begin position="192"/>
        <end position="202"/>
    </location>
</feature>
<dbReference type="GO" id="GO:0030687">
    <property type="term" value="C:preribosome, large subunit precursor"/>
    <property type="evidence" value="ECO:0007669"/>
    <property type="project" value="TreeGrafter"/>
</dbReference>
<dbReference type="GO" id="GO:0006364">
    <property type="term" value="P:rRNA processing"/>
    <property type="evidence" value="ECO:0007669"/>
    <property type="project" value="TreeGrafter"/>
</dbReference>
<comment type="subcellular location">
    <subcellularLocation>
        <location evidence="2">Nucleus</location>
        <location evidence="2">Nucleolus</location>
    </subcellularLocation>
</comment>
<sequence length="288" mass="33257">MAKKRILRRKRQDSDSTESYKSEDSDKLEADAQLGADFSDDGDISDSELQVAFQEGLLSDGLIKIGGSENEKRAPINKKDDLKRKVFQIKKSLPWTGTLDVVFNEELCIDDEQNDLEREAVIYKQAFDAVHKSMPKLEESGITVFRPDDYFAEMSKSDTHMQRVRERILEIQKDKERSENAKRLREEKKFAQKAQASALQQKQDNKRKLAEAVKKHRKGMKAQLETMLSNASNLQDEEEHERKGKKLSRVQRNKKFGYGGQKKRAKKNTLDSLNEARKPRKGGIKKRR</sequence>
<dbReference type="PROSITE" id="PS00018">
    <property type="entry name" value="EF_HAND_1"/>
    <property type="match status" value="1"/>
</dbReference>
<dbReference type="PANTHER" id="PTHR13028:SF0">
    <property type="entry name" value="RRNA-PROCESSING PROTEIN EBP2-RELATED"/>
    <property type="match status" value="1"/>
</dbReference>
<dbReference type="AlphaFoldDB" id="A0A7I8WW84"/>
<feature type="compositionally biased region" description="Basic and acidic residues" evidence="7">
    <location>
        <begin position="12"/>
        <end position="30"/>
    </location>
</feature>
<dbReference type="InterPro" id="IPR018247">
    <property type="entry name" value="EF_Hand_1_Ca_BS"/>
</dbReference>
<reference evidence="8" key="1">
    <citation type="submission" date="2020-09" db="EMBL/GenBank/DDBJ databases">
        <authorList>
            <person name="Kikuchi T."/>
        </authorList>
    </citation>
    <scope>NUCLEOTIDE SEQUENCE</scope>
    <source>
        <strain evidence="8">Ka4C1</strain>
    </source>
</reference>
<dbReference type="SMR" id="A0A7I8WW84"/>
<evidence type="ECO:0000256" key="1">
    <source>
        <dbReference type="ARBA" id="ARBA00003387"/>
    </source>
</evidence>
<organism evidence="8 9">
    <name type="scientific">Bursaphelenchus xylophilus</name>
    <name type="common">Pinewood nematode worm</name>
    <name type="synonym">Aphelenchoides xylophilus</name>
    <dbReference type="NCBI Taxonomy" id="6326"/>
    <lineage>
        <taxon>Eukaryota</taxon>
        <taxon>Metazoa</taxon>
        <taxon>Ecdysozoa</taxon>
        <taxon>Nematoda</taxon>
        <taxon>Chromadorea</taxon>
        <taxon>Rhabditida</taxon>
        <taxon>Tylenchina</taxon>
        <taxon>Tylenchomorpha</taxon>
        <taxon>Aphelenchoidea</taxon>
        <taxon>Aphelenchoididae</taxon>
        <taxon>Bursaphelenchus</taxon>
    </lineage>
</organism>
<evidence type="ECO:0000256" key="5">
    <source>
        <dbReference type="ARBA" id="ARBA00023054"/>
    </source>
</evidence>
<feature type="compositionally biased region" description="Basic and acidic residues" evidence="7">
    <location>
        <begin position="203"/>
        <end position="213"/>
    </location>
</feature>
<feature type="region of interest" description="Disordered" evidence="7">
    <location>
        <begin position="1"/>
        <end position="43"/>
    </location>
</feature>
<dbReference type="InterPro" id="IPR008610">
    <property type="entry name" value="Ebp2"/>
</dbReference>
<comment type="similarity">
    <text evidence="3">Belongs to the EBP2 family.</text>
</comment>
<evidence type="ECO:0000313" key="8">
    <source>
        <dbReference type="EMBL" id="CAD5215837.1"/>
    </source>
</evidence>
<evidence type="ECO:0000256" key="3">
    <source>
        <dbReference type="ARBA" id="ARBA00007336"/>
    </source>
</evidence>
<evidence type="ECO:0000256" key="6">
    <source>
        <dbReference type="ARBA" id="ARBA00023242"/>
    </source>
</evidence>
<feature type="region of interest" description="Disordered" evidence="7">
    <location>
        <begin position="170"/>
        <end position="288"/>
    </location>
</feature>
<dbReference type="PANTHER" id="PTHR13028">
    <property type="entry name" value="RRNA PROCESSING PROTEIN EBNA1-BINDING PROTEIN-RELATED"/>
    <property type="match status" value="1"/>
</dbReference>
<comment type="function">
    <text evidence="1">Required for the processing of the 27S pre-rRNA.</text>
</comment>
<keyword evidence="4" id="KW-0690">Ribosome biogenesis</keyword>
<dbReference type="Pfam" id="PF05890">
    <property type="entry name" value="Ebp2"/>
    <property type="match status" value="1"/>
</dbReference>
<evidence type="ECO:0000256" key="7">
    <source>
        <dbReference type="SAM" id="MobiDB-lite"/>
    </source>
</evidence>
<keyword evidence="6" id="KW-0539">Nucleus</keyword>
<keyword evidence="9" id="KW-1185">Reference proteome</keyword>
<dbReference type="GO" id="GO:0042273">
    <property type="term" value="P:ribosomal large subunit biogenesis"/>
    <property type="evidence" value="ECO:0007669"/>
    <property type="project" value="TreeGrafter"/>
</dbReference>